<protein>
    <submittedName>
        <fullName evidence="3">Gag-pol polyprotein</fullName>
    </submittedName>
</protein>
<keyword evidence="4" id="KW-1185">Reference proteome</keyword>
<feature type="region of interest" description="Disordered" evidence="1">
    <location>
        <begin position="432"/>
        <end position="504"/>
    </location>
</feature>
<dbReference type="AlphaFoldDB" id="A0A7J6X6I0"/>
<evidence type="ECO:0000313" key="4">
    <source>
        <dbReference type="Proteomes" id="UP000554482"/>
    </source>
</evidence>
<dbReference type="InterPro" id="IPR054722">
    <property type="entry name" value="PolX-like_BBD"/>
</dbReference>
<reference evidence="3 4" key="1">
    <citation type="submission" date="2020-06" db="EMBL/GenBank/DDBJ databases">
        <title>Transcriptomic and genomic resources for Thalictrum thalictroides and T. hernandezii: Facilitating candidate gene discovery in an emerging model plant lineage.</title>
        <authorList>
            <person name="Arias T."/>
            <person name="Riano-Pachon D.M."/>
            <person name="Di Stilio V.S."/>
        </authorList>
    </citation>
    <scope>NUCLEOTIDE SEQUENCE [LARGE SCALE GENOMIC DNA]</scope>
    <source>
        <strain evidence="4">cv. WT478/WT964</strain>
        <tissue evidence="3">Leaves</tissue>
    </source>
</reference>
<evidence type="ECO:0000313" key="3">
    <source>
        <dbReference type="EMBL" id="KAF5205376.1"/>
    </source>
</evidence>
<evidence type="ECO:0000256" key="1">
    <source>
        <dbReference type="SAM" id="MobiDB-lite"/>
    </source>
</evidence>
<comment type="caution">
    <text evidence="3">The sequence shown here is derived from an EMBL/GenBank/DDBJ whole genome shotgun (WGS) entry which is preliminary data.</text>
</comment>
<name>A0A7J6X6I0_THATH</name>
<organism evidence="3 4">
    <name type="scientific">Thalictrum thalictroides</name>
    <name type="common">Rue-anemone</name>
    <name type="synonym">Anemone thalictroides</name>
    <dbReference type="NCBI Taxonomy" id="46969"/>
    <lineage>
        <taxon>Eukaryota</taxon>
        <taxon>Viridiplantae</taxon>
        <taxon>Streptophyta</taxon>
        <taxon>Embryophyta</taxon>
        <taxon>Tracheophyta</taxon>
        <taxon>Spermatophyta</taxon>
        <taxon>Magnoliopsida</taxon>
        <taxon>Ranunculales</taxon>
        <taxon>Ranunculaceae</taxon>
        <taxon>Thalictroideae</taxon>
        <taxon>Thalictrum</taxon>
    </lineage>
</organism>
<gene>
    <name evidence="3" type="ORF">FRX31_005037</name>
</gene>
<dbReference type="Pfam" id="PF22936">
    <property type="entry name" value="Pol_BBD"/>
    <property type="match status" value="1"/>
</dbReference>
<dbReference type="OrthoDB" id="1932348at2759"/>
<feature type="domain" description="Retrovirus-related Pol polyprotein from transposon TNT 1-94-like beta-barrel" evidence="2">
    <location>
        <begin position="195"/>
        <end position="279"/>
    </location>
</feature>
<proteinExistence type="predicted"/>
<dbReference type="EMBL" id="JABWDY010004136">
    <property type="protein sequence ID" value="KAF5205376.1"/>
    <property type="molecule type" value="Genomic_DNA"/>
</dbReference>
<evidence type="ECO:0000259" key="2">
    <source>
        <dbReference type="Pfam" id="PF22936"/>
    </source>
</evidence>
<accession>A0A7J6X6I0</accession>
<feature type="compositionally biased region" description="Polar residues" evidence="1">
    <location>
        <begin position="368"/>
        <end position="394"/>
    </location>
</feature>
<sequence>MEEGEDISDYLSKFESAFQHVLLRCSESKRETAVALKAFLSVEDVKVMCLFRSLPSSMENIIDNLSTKENIKYADVYKRLLDLSSQKFANSLNQKSKAYFISKDPHLGKESKKKECNWCRKRGDRYQGHVHSDCRKLKAFKENQKKQENKALNYEKANAVNFPYASSTTTVPTNSFAYEKAFAVSSSPLNTDRKWILDSGCSQHMSSFKDQFVTMRNHKGFVTVASGMEIPVRGIGTVHIDFRTSSGKLVAATINDVLFVPELKAGNLLSESKLERNGFSIISKDGQRRVMQDGKEFIFACLDMDNQFIVQELKYKASFVSYMEAHQCFGHPGESAMQHLRQRYNKLIPHKPEQFHCPSWEVSLEPVNPSNPKDPVQSSSLPNVRSSIPSQQAISRPKTPIFTEAPGAFVETPSLSQQSSPTTPVAEELNPIAAPNAPKKPNENFILLGLPPPSKIKLEPEQSDIGEDSQPSLPRRSNRERKQASFDQDLLTKQLPKVTHQRLSSIARCTPEGKY</sequence>
<dbReference type="Proteomes" id="UP000554482">
    <property type="component" value="Unassembled WGS sequence"/>
</dbReference>
<feature type="region of interest" description="Disordered" evidence="1">
    <location>
        <begin position="366"/>
        <end position="398"/>
    </location>
</feature>